<evidence type="ECO:0000256" key="1">
    <source>
        <dbReference type="SAM" id="MobiDB-lite"/>
    </source>
</evidence>
<protein>
    <submittedName>
        <fullName evidence="3">G2484-1 protein</fullName>
    </submittedName>
</protein>
<feature type="compositionally biased region" description="Polar residues" evidence="1">
    <location>
        <begin position="812"/>
        <end position="829"/>
    </location>
</feature>
<dbReference type="Proteomes" id="UP000585474">
    <property type="component" value="Unassembled WGS sequence"/>
</dbReference>
<feature type="region of interest" description="Disordered" evidence="1">
    <location>
        <begin position="1625"/>
        <end position="1644"/>
    </location>
</feature>
<dbReference type="PANTHER" id="PTHR48429:SF1">
    <property type="entry name" value="AGENET DOMAIN-CONTAINING PROTEIN"/>
    <property type="match status" value="1"/>
</dbReference>
<accession>A0A7J0DTL2</accession>
<comment type="caution">
    <text evidence="3">The sequence shown here is derived from an EMBL/GenBank/DDBJ whole genome shotgun (WGS) entry which is preliminary data.</text>
</comment>
<dbReference type="InterPro" id="IPR055274">
    <property type="entry name" value="SWO1"/>
</dbReference>
<feature type="region of interest" description="Disordered" evidence="1">
    <location>
        <begin position="659"/>
        <end position="679"/>
    </location>
</feature>
<dbReference type="EMBL" id="BJWL01000397">
    <property type="protein sequence ID" value="GFS42255.1"/>
    <property type="molecule type" value="Genomic_DNA"/>
</dbReference>
<organism evidence="3 4">
    <name type="scientific">Actinidia rufa</name>
    <dbReference type="NCBI Taxonomy" id="165716"/>
    <lineage>
        <taxon>Eukaryota</taxon>
        <taxon>Viridiplantae</taxon>
        <taxon>Streptophyta</taxon>
        <taxon>Embryophyta</taxon>
        <taxon>Tracheophyta</taxon>
        <taxon>Spermatophyta</taxon>
        <taxon>Magnoliopsida</taxon>
        <taxon>eudicotyledons</taxon>
        <taxon>Gunneridae</taxon>
        <taxon>Pentapetalae</taxon>
        <taxon>asterids</taxon>
        <taxon>Ericales</taxon>
        <taxon>Actinidiaceae</taxon>
        <taxon>Actinidia</taxon>
    </lineage>
</organism>
<feature type="compositionally biased region" description="Basic and acidic residues" evidence="1">
    <location>
        <begin position="798"/>
        <end position="810"/>
    </location>
</feature>
<dbReference type="OrthoDB" id="433924at2759"/>
<dbReference type="Pfam" id="PF05641">
    <property type="entry name" value="Agenet"/>
    <property type="match status" value="1"/>
</dbReference>
<name>A0A7J0DTL2_9ERIC</name>
<dbReference type="InterPro" id="IPR008395">
    <property type="entry name" value="Agenet-like_dom"/>
</dbReference>
<keyword evidence="4" id="KW-1185">Reference proteome</keyword>
<feature type="region of interest" description="Disordered" evidence="1">
    <location>
        <begin position="1"/>
        <end position="20"/>
    </location>
</feature>
<feature type="compositionally biased region" description="Polar residues" evidence="1">
    <location>
        <begin position="1626"/>
        <end position="1635"/>
    </location>
</feature>
<dbReference type="PANTHER" id="PTHR48429">
    <property type="entry name" value="AGENET DOMAIN-CONTAINING PROTEIN"/>
    <property type="match status" value="1"/>
</dbReference>
<feature type="region of interest" description="Disordered" evidence="1">
    <location>
        <begin position="1068"/>
        <end position="1100"/>
    </location>
</feature>
<gene>
    <name evidence="3" type="ORF">Acr_00g0078790</name>
</gene>
<evidence type="ECO:0000313" key="3">
    <source>
        <dbReference type="EMBL" id="GFS42255.1"/>
    </source>
</evidence>
<proteinExistence type="predicted"/>
<feature type="domain" description="Agenet-like" evidence="2">
    <location>
        <begin position="1686"/>
        <end position="1738"/>
    </location>
</feature>
<evidence type="ECO:0000313" key="4">
    <source>
        <dbReference type="Proteomes" id="UP000585474"/>
    </source>
</evidence>
<sequence length="1787" mass="192120">MEYDDNDFQDQNHHIAGEGNSKLSPVPCPCALPKYDFDDGLQGHLRYDSLVENEVYLGIPSQEDNHWIEDFSRGSHGIEFSSSAAEPCSISRHNNVWYEATSFESVQMLLKSVGQEEIVHGETIIEELDACHDLGSLMEHMESHVKQDETVKDVTCSDPSLPSNEVLEHLSSLNDVEGTSQTQEAVISPHGNSCGLDPNAVSVKRVIFTENDPGVNRKCKNENYIGVGTSVNESLKNRVLKDSSGTGMQIDDIGSLSQDAAAGVGMLNNEESENQVGDVSFENRNCLLTDTREAVGQDCVLRKEVGTDYPILKGMVFETGTHNVENLPFSSSKMVAIEQHAVETGVSNFVKPFRSPLKGDCYVQIVEGCDEDLCSADPDKGSNCEPVNLSNTAVIHQRTRRNVHEDSPVVFQVDSNLEGCVIEINNTNGGISASSELKMDQTTLGENSFVEGKYHFLGSHHQLDGEASVSNSEASLSSCVDNKVFHDESNGSSSNYIHSHSSLTVSCSSSEIHGEKHSTEYLKRVDDAFGGHKGALNVEDHVSSTMVSGSVQTYEGNLVSNANEVHYDQDVSFNEKEKGKLPDDSTNMEREILQSVISDKRVEPSSHGEGMEVNNVEVRGSECDITSKNEPDATEEQVMAHLDKNKKTEEDSTEANLLSLKESAERSSNSTRELLKDSVDQSLPAAETCNLASGNEKAGELLRKTVGQTLPIAETSTTESQCENTVKSNEIVERSYSKLEVLHNLYGSTVKQDGDPEVVVLGNHEEAAVGKNPEVSSSKVEDSDKSKCGTPATVLPQSEKDKKEGVEESMGRSATFSEVNVQSTPQSAGGNDVTKDERCIISQVHPSAGLSDKETSKDVQSFPTIQPCKISMIMKGSPSAPGVGQVDPKMIPEASHGISQTPCGQMSRGGAKGTAERKTRRASGKAAGKENAKKGNVKKTTPLRQSERGDKLSCSVSMSISGTGQLVKFEGLKTYEKVDCHGSATIPCGVVSIPTSNLLDLNTLAPPSSLFQHPFTDLQQVQLRAQIFVYGSLIQGAAPDEACMIPAFEASDGGRSVWEPVWRAYVERLQGQKPNPNKSENPLPRSGARPPDQSIKQVAHQSKVLLSPVGQPSSKAAPSPANSVIPLSTPLWNISTPTCVGLQSSGMPRSGHLDYHRTLSPLHPFQTPPTRSFIGHNHSWSSQASFPGSWVASPQTSLFDASARLSMLPMTDTVKLTPVKESSAPFSSGAKHVSHHTVVHTTGPRVLGGTPPLPDMKKVTVSYGQNSTDPKARKRKKVTVSEDLAQICLLAQTQTESLSVPLVPSHMSTSVVVSTPAYFVSKDRANKIVTALSPTCLTYHPKSREQIAEQKATLSEDTFTKVDEARRQAEDAAASSAAAVAQSQNVWSQLDKQRNSGLIPDVEAKLASAAVAIAAAASVAKAAAAAANIASSAALQAKLMADEALISSATSNSTQSNAASFSGDVNLGRATPASILKGRDESNSSSSILVAAKEAARRRVEAASAASKHAENLDAIVKAAELAAEAVSQAGKIVAMGDRFPLSELVEAGPEGYWRVPQVPPEIGVKMNNGDREQSKVDSIEVPNVSGRHAKDRQLEVANATNCNLSPLSREVFRESLEDHMRTMDGISSSFTSSGKDLRGKRSHKTSDLAKTIGVIPDYGIGSSIASQDEYGKGAGTLEENNIKEGCLVEVHKDGNGFKAAWYSANVLSLKDGKAFIVYSDIQSDNGSGQIKEWVALEGAGNSAPRVRIDRCVATLRSERTRKRRRATKGDCTWSVGDRVDTWIKDW</sequence>
<evidence type="ECO:0000259" key="2">
    <source>
        <dbReference type="Pfam" id="PF05641"/>
    </source>
</evidence>
<feature type="region of interest" description="Disordered" evidence="1">
    <location>
        <begin position="896"/>
        <end position="952"/>
    </location>
</feature>
<reference evidence="4" key="1">
    <citation type="submission" date="2019-07" db="EMBL/GenBank/DDBJ databases">
        <title>De Novo Assembly of kiwifruit Actinidia rufa.</title>
        <authorList>
            <person name="Sugita-Konishi S."/>
            <person name="Sato K."/>
            <person name="Mori E."/>
            <person name="Abe Y."/>
            <person name="Kisaki G."/>
            <person name="Hamano K."/>
            <person name="Suezawa K."/>
            <person name="Otani M."/>
            <person name="Fukuda T."/>
            <person name="Manabe T."/>
            <person name="Gomi K."/>
            <person name="Tabuchi M."/>
            <person name="Akimitsu K."/>
            <person name="Kataoka I."/>
        </authorList>
    </citation>
    <scope>NUCLEOTIDE SEQUENCE [LARGE SCALE GENOMIC DNA]</scope>
    <source>
        <strain evidence="4">cv. Fuchu</strain>
    </source>
</reference>
<feature type="region of interest" description="Disordered" evidence="1">
    <location>
        <begin position="767"/>
        <end position="835"/>
    </location>
</feature>